<dbReference type="Proteomes" id="UP000541426">
    <property type="component" value="Unassembled WGS sequence"/>
</dbReference>
<organism evidence="2 3">
    <name type="scientific">Sagittula marina</name>
    <dbReference type="NCBI Taxonomy" id="943940"/>
    <lineage>
        <taxon>Bacteria</taxon>
        <taxon>Pseudomonadati</taxon>
        <taxon>Pseudomonadota</taxon>
        <taxon>Alphaproteobacteria</taxon>
        <taxon>Rhodobacterales</taxon>
        <taxon>Roseobacteraceae</taxon>
        <taxon>Sagittula</taxon>
    </lineage>
</organism>
<gene>
    <name evidence="2" type="ORF">GGQ68_002649</name>
</gene>
<dbReference type="EMBL" id="JACIEJ010000006">
    <property type="protein sequence ID" value="MBB3986310.1"/>
    <property type="molecule type" value="Genomic_DNA"/>
</dbReference>
<accession>A0A7W6DT93</accession>
<comment type="caution">
    <text evidence="2">The sequence shown here is derived from an EMBL/GenBank/DDBJ whole genome shotgun (WGS) entry which is preliminary data.</text>
</comment>
<dbReference type="AlphaFoldDB" id="A0A7W6DT93"/>
<evidence type="ECO:0008006" key="4">
    <source>
        <dbReference type="Google" id="ProtNLM"/>
    </source>
</evidence>
<keyword evidence="1" id="KW-0732">Signal</keyword>
<evidence type="ECO:0000256" key="1">
    <source>
        <dbReference type="SAM" id="SignalP"/>
    </source>
</evidence>
<evidence type="ECO:0000313" key="2">
    <source>
        <dbReference type="EMBL" id="MBB3986310.1"/>
    </source>
</evidence>
<evidence type="ECO:0000313" key="3">
    <source>
        <dbReference type="Proteomes" id="UP000541426"/>
    </source>
</evidence>
<reference evidence="2 3" key="1">
    <citation type="submission" date="2020-08" db="EMBL/GenBank/DDBJ databases">
        <title>Genomic Encyclopedia of Type Strains, Phase IV (KMG-IV): sequencing the most valuable type-strain genomes for metagenomic binning, comparative biology and taxonomic classification.</title>
        <authorList>
            <person name="Goeker M."/>
        </authorList>
    </citation>
    <scope>NUCLEOTIDE SEQUENCE [LARGE SCALE GENOMIC DNA]</scope>
    <source>
        <strain evidence="2 3">DSM 102235</strain>
    </source>
</reference>
<sequence>MKTLIASALTATALFAGAAQAAPVSSEVQTYLPNANYSNLSDTQVAAINSVVHSGKNYNETRSAIRSILN</sequence>
<protein>
    <recommendedName>
        <fullName evidence="4">DUF4148 domain-containing protein</fullName>
    </recommendedName>
</protein>
<feature type="signal peptide" evidence="1">
    <location>
        <begin position="1"/>
        <end position="21"/>
    </location>
</feature>
<feature type="chain" id="PRO_5030728163" description="DUF4148 domain-containing protein" evidence="1">
    <location>
        <begin position="22"/>
        <end position="70"/>
    </location>
</feature>
<proteinExistence type="predicted"/>
<keyword evidence="3" id="KW-1185">Reference proteome</keyword>
<name>A0A7W6DT93_9RHOB</name>
<dbReference type="RefSeq" id="WP_183966605.1">
    <property type="nucleotide sequence ID" value="NZ_BAABBZ010000010.1"/>
</dbReference>